<dbReference type="CDD" id="cd11065">
    <property type="entry name" value="CYP64-like"/>
    <property type="match status" value="1"/>
</dbReference>
<keyword evidence="4" id="KW-0560">Oxidoreductase</keyword>
<accession>A0AAV9N254</accession>
<comment type="caution">
    <text evidence="8">The sequence shown here is derived from an EMBL/GenBank/DDBJ whole genome shotgun (WGS) entry which is preliminary data.</text>
</comment>
<evidence type="ECO:0000256" key="5">
    <source>
        <dbReference type="ARBA" id="ARBA00023004"/>
    </source>
</evidence>
<dbReference type="EMBL" id="JAVRRD010000027">
    <property type="protein sequence ID" value="KAK5047109.1"/>
    <property type="molecule type" value="Genomic_DNA"/>
</dbReference>
<dbReference type="RefSeq" id="XP_064702676.1">
    <property type="nucleotide sequence ID" value="XM_064850607.1"/>
</dbReference>
<organism evidence="8 9">
    <name type="scientific">Exophiala bonariae</name>
    <dbReference type="NCBI Taxonomy" id="1690606"/>
    <lineage>
        <taxon>Eukaryota</taxon>
        <taxon>Fungi</taxon>
        <taxon>Dikarya</taxon>
        <taxon>Ascomycota</taxon>
        <taxon>Pezizomycotina</taxon>
        <taxon>Eurotiomycetes</taxon>
        <taxon>Chaetothyriomycetidae</taxon>
        <taxon>Chaetothyriales</taxon>
        <taxon>Herpotrichiellaceae</taxon>
        <taxon>Exophiala</taxon>
    </lineage>
</organism>
<dbReference type="GeneID" id="89975220"/>
<dbReference type="PANTHER" id="PTHR46300:SF2">
    <property type="entry name" value="CYTOCHROME P450 MONOOXYGENASE ALNH-RELATED"/>
    <property type="match status" value="1"/>
</dbReference>
<comment type="similarity">
    <text evidence="2">Belongs to the cytochrome P450 family.</text>
</comment>
<dbReference type="GO" id="GO:0020037">
    <property type="term" value="F:heme binding"/>
    <property type="evidence" value="ECO:0007669"/>
    <property type="project" value="InterPro"/>
</dbReference>
<reference evidence="8 9" key="1">
    <citation type="submission" date="2023-08" db="EMBL/GenBank/DDBJ databases">
        <title>Black Yeasts Isolated from many extreme environments.</title>
        <authorList>
            <person name="Coleine C."/>
            <person name="Stajich J.E."/>
            <person name="Selbmann L."/>
        </authorList>
    </citation>
    <scope>NUCLEOTIDE SEQUENCE [LARGE SCALE GENOMIC DNA]</scope>
    <source>
        <strain evidence="8 9">CCFEE 5792</strain>
    </source>
</reference>
<comment type="cofactor">
    <cofactor evidence="1 7">
        <name>heme</name>
        <dbReference type="ChEBI" id="CHEBI:30413"/>
    </cofactor>
</comment>
<evidence type="ECO:0000256" key="1">
    <source>
        <dbReference type="ARBA" id="ARBA00001971"/>
    </source>
</evidence>
<keyword evidence="5 7" id="KW-0408">Iron</keyword>
<evidence type="ECO:0000313" key="8">
    <source>
        <dbReference type="EMBL" id="KAK5047109.1"/>
    </source>
</evidence>
<keyword evidence="9" id="KW-1185">Reference proteome</keyword>
<dbReference type="GO" id="GO:0004497">
    <property type="term" value="F:monooxygenase activity"/>
    <property type="evidence" value="ECO:0007669"/>
    <property type="project" value="UniProtKB-KW"/>
</dbReference>
<dbReference type="Pfam" id="PF00067">
    <property type="entry name" value="p450"/>
    <property type="match status" value="1"/>
</dbReference>
<keyword evidence="7" id="KW-0349">Heme</keyword>
<proteinExistence type="inferred from homology"/>
<keyword evidence="6" id="KW-0503">Monooxygenase</keyword>
<dbReference type="PRINTS" id="PR00385">
    <property type="entry name" value="P450"/>
</dbReference>
<dbReference type="Proteomes" id="UP001358417">
    <property type="component" value="Unassembled WGS sequence"/>
</dbReference>
<evidence type="ECO:0000256" key="7">
    <source>
        <dbReference type="PIRSR" id="PIRSR602401-1"/>
    </source>
</evidence>
<evidence type="ECO:0000256" key="6">
    <source>
        <dbReference type="ARBA" id="ARBA00023033"/>
    </source>
</evidence>
<evidence type="ECO:0008006" key="10">
    <source>
        <dbReference type="Google" id="ProtNLM"/>
    </source>
</evidence>
<dbReference type="AlphaFoldDB" id="A0AAV9N254"/>
<keyword evidence="3 7" id="KW-0479">Metal-binding</keyword>
<dbReference type="PANTHER" id="PTHR46300">
    <property type="entry name" value="P450, PUTATIVE (EUROFUNG)-RELATED-RELATED"/>
    <property type="match status" value="1"/>
</dbReference>
<evidence type="ECO:0000256" key="3">
    <source>
        <dbReference type="ARBA" id="ARBA00022723"/>
    </source>
</evidence>
<dbReference type="InterPro" id="IPR036396">
    <property type="entry name" value="Cyt_P450_sf"/>
</dbReference>
<evidence type="ECO:0000313" key="9">
    <source>
        <dbReference type="Proteomes" id="UP001358417"/>
    </source>
</evidence>
<dbReference type="Gene3D" id="1.10.630.10">
    <property type="entry name" value="Cytochrome P450"/>
    <property type="match status" value="1"/>
</dbReference>
<evidence type="ECO:0000256" key="2">
    <source>
        <dbReference type="ARBA" id="ARBA00010617"/>
    </source>
</evidence>
<dbReference type="GO" id="GO:0016705">
    <property type="term" value="F:oxidoreductase activity, acting on paired donors, with incorporation or reduction of molecular oxygen"/>
    <property type="evidence" value="ECO:0007669"/>
    <property type="project" value="InterPro"/>
</dbReference>
<evidence type="ECO:0000256" key="4">
    <source>
        <dbReference type="ARBA" id="ARBA00023002"/>
    </source>
</evidence>
<gene>
    <name evidence="8" type="ORF">LTR84_007052</name>
</gene>
<dbReference type="InterPro" id="IPR001128">
    <property type="entry name" value="Cyt_P450"/>
</dbReference>
<name>A0AAV9N254_9EURO</name>
<dbReference type="InterPro" id="IPR002401">
    <property type="entry name" value="Cyt_P450_E_grp-I"/>
</dbReference>
<dbReference type="InterPro" id="IPR050364">
    <property type="entry name" value="Cytochrome_P450_fung"/>
</dbReference>
<feature type="binding site" description="axial binding residue" evidence="7">
    <location>
        <position position="442"/>
    </location>
    <ligand>
        <name>heme</name>
        <dbReference type="ChEBI" id="CHEBI:30413"/>
    </ligand>
    <ligandPart>
        <name>Fe</name>
        <dbReference type="ChEBI" id="CHEBI:18248"/>
    </ligandPart>
</feature>
<protein>
    <recommendedName>
        <fullName evidence="10">Cytochrome P450</fullName>
    </recommendedName>
</protein>
<dbReference type="SUPFAM" id="SSF48264">
    <property type="entry name" value="Cytochrome P450"/>
    <property type="match status" value="1"/>
</dbReference>
<dbReference type="PRINTS" id="PR00463">
    <property type="entry name" value="EP450I"/>
</dbReference>
<dbReference type="GO" id="GO:0005506">
    <property type="term" value="F:iron ion binding"/>
    <property type="evidence" value="ECO:0007669"/>
    <property type="project" value="InterPro"/>
</dbReference>
<sequence length="535" mass="60659">MAFLITGTAVLLVGFLLYAVLFTGRRGRNFPDGPPTLPIIGNLHQLPKQKIYFQFTEWAKQYGGMFSLKIGSGNAVVLTDRRIIKQLLEKRSAISSNRPVSMVAQQLITEGDHMLWMDNTPTWRTFRKLLHQDLTETLCNKEHVKLQQAEAVQLLHDMIDGADHWVDHLKRFSNSIIMSIVYGIRSPSIDAPHTRKLIEAAEIWARINEFGATPPVDIFPFLKWIPERFLGNWVTRAKEVHDALHDLYDGLLSSVIRRRQSIGSIDSVVDRVLDQQEKYGLTTHQVTLLAGVTIKGGSDTTASVLSSTIQALVTDPSVLKRAQAEMDSVVGEDRTPTWEDHERLPYICAMVKESHRWRPVAPLAVPHALSEDEIVDGKLLVKGTVVFVNVWGLHQDETKFANAHKFDPSHYMDHPLLAAEYANSADYEKRDHYGYGMGRRLCPGIHLADRNLFHAISKLVWAFNIEKGDDPQTGKPFTPDTSMETGYREGLTACPYEFPIKLTVRSQKRHDTIMKEYAAAQTEVFQKFDKSDFFK</sequence>